<geneLocation type="plasmid" evidence="2 3">
    <name>pCLJ</name>
</geneLocation>
<dbReference type="GO" id="GO:0004519">
    <property type="term" value="F:endonuclease activity"/>
    <property type="evidence" value="ECO:0007669"/>
    <property type="project" value="InterPro"/>
</dbReference>
<dbReference type="Pfam" id="PF01844">
    <property type="entry name" value="HNH"/>
    <property type="match status" value="1"/>
</dbReference>
<proteinExistence type="predicted"/>
<evidence type="ECO:0000259" key="1">
    <source>
        <dbReference type="SMART" id="SM00507"/>
    </source>
</evidence>
<dbReference type="AlphaFoldDB" id="A0A3F2ZSJ4"/>
<dbReference type="GO" id="GO:0008270">
    <property type="term" value="F:zinc ion binding"/>
    <property type="evidence" value="ECO:0007669"/>
    <property type="project" value="InterPro"/>
</dbReference>
<protein>
    <recommendedName>
        <fullName evidence="1">HNH nuclease domain-containing protein</fullName>
    </recommendedName>
</protein>
<dbReference type="Gene3D" id="1.10.30.50">
    <property type="match status" value="1"/>
</dbReference>
<sequence length="445" mass="52222">MIKRGVPLMVYVLSKKGKPLMPTNRYAKVRVLLKFKKAVVVSSKPFTIKLLYNTKDFVQPITLGIDSGYLNIGFSAITKEKELISGEVKLLKCMSERLKEKAMYRRQRRSRLRYRKPRFDNRKRSENWLAPSIQHKYDSHIRFIDKLKKLLPITNIIIEVANFDTHKLKNPSIEGTAYQNGEQKDFFNLREYILYRDGHKCQNPNCKNKSPEPILQVHHIGFWKQDRSDRPGNLITLCNKCHTPKNHKGKGFLYGWHPKVKSFKEATFMSMIRWRLVNTLGCKHTYGYITKHNRIALNLEKTNYNDAFCIAGGSNQNRVKPLIFEQIKRNSRSLEKFYDAKVIDIRTNTKVSGAELFNGRRTRNKSFNSENLRKYRGIKISKGQRRIRTKRYFYQPGDLVKYEDKIYTVKGTQNKGKYIALKELKKVPKVELLAPYKFRKGLVCV</sequence>
<dbReference type="InterPro" id="IPR002711">
    <property type="entry name" value="HNH"/>
</dbReference>
<dbReference type="InterPro" id="IPR003615">
    <property type="entry name" value="HNH_nuc"/>
</dbReference>
<dbReference type="GO" id="GO:0003676">
    <property type="term" value="F:nucleic acid binding"/>
    <property type="evidence" value="ECO:0007669"/>
    <property type="project" value="InterPro"/>
</dbReference>
<dbReference type="EMBL" id="CP001081">
    <property type="protein sequence ID" value="ACQ51379.1"/>
    <property type="molecule type" value="Genomic_DNA"/>
</dbReference>
<evidence type="ECO:0000313" key="2">
    <source>
        <dbReference type="EMBL" id="ACQ51379.1"/>
    </source>
</evidence>
<dbReference type="Proteomes" id="UP000002333">
    <property type="component" value="Plasmid pCLJ"/>
</dbReference>
<dbReference type="NCBIfam" id="NF040563">
    <property type="entry name" value="guided_IscB"/>
    <property type="match status" value="1"/>
</dbReference>
<dbReference type="Pfam" id="PF14239">
    <property type="entry name" value="RRXRR"/>
    <property type="match status" value="1"/>
</dbReference>
<dbReference type="KEGG" id="cbi:CLJ_0185"/>
<dbReference type="InterPro" id="IPR025938">
    <property type="entry name" value="RRXRR_dom"/>
</dbReference>
<accession>A0A3F2ZSJ4</accession>
<dbReference type="SMART" id="SM00507">
    <property type="entry name" value="HNHc"/>
    <property type="match status" value="1"/>
</dbReference>
<name>A0A3F2ZSJ4_CLOB6</name>
<organism evidence="2 3">
    <name type="scientific">Clostridium botulinum (strain 657 / Type Ba4)</name>
    <dbReference type="NCBI Taxonomy" id="515621"/>
    <lineage>
        <taxon>Bacteria</taxon>
        <taxon>Bacillati</taxon>
        <taxon>Bacillota</taxon>
        <taxon>Clostridia</taxon>
        <taxon>Eubacteriales</taxon>
        <taxon>Clostridiaceae</taxon>
        <taxon>Clostridium</taxon>
    </lineage>
</organism>
<reference evidence="2 3" key="1">
    <citation type="journal article" date="2007" name="PLoS ONE">
        <title>Analysis of the neurotoxin complex genes in Clostridium botulinum A1-A4 and B1 strains: BoNT/A3, /Ba4 and /B1 clusters are located within plasmids.</title>
        <authorList>
            <person name="Smith T.J."/>
            <person name="Hill K.K."/>
            <person name="Foley B.T."/>
            <person name="Detter J.C."/>
            <person name="Munk A.C."/>
            <person name="Bruce D.C."/>
            <person name="Doggett N.A."/>
            <person name="Smith L.A."/>
            <person name="Marks J.D."/>
            <person name="Xie G."/>
            <person name="Brettin T.S."/>
        </authorList>
    </citation>
    <scope>NUCLEOTIDE SEQUENCE [LARGE SCALE GENOMIC DNA]</scope>
    <source>
        <strain evidence="3">657 / Type Ba4</strain>
    </source>
</reference>
<gene>
    <name evidence="2" type="ordered locus">CLJ_0185</name>
</gene>
<dbReference type="CDD" id="cd00085">
    <property type="entry name" value="HNHc"/>
    <property type="match status" value="1"/>
</dbReference>
<reference evidence="3" key="2">
    <citation type="submission" date="2008-05" db="EMBL/GenBank/DDBJ databases">
        <title>Genome sequence of Clostridium botulinum Ba4 strain 657 plasmid pCLJ.</title>
        <authorList>
            <person name="Shrivastava S."/>
            <person name="Brown J.L."/>
            <person name="Bruce D."/>
            <person name="Detter C."/>
            <person name="Munk C."/>
            <person name="Smith L.A."/>
            <person name="Smith T.J."/>
            <person name="Sutton G."/>
            <person name="Brettin T.S."/>
        </authorList>
    </citation>
    <scope>NUCLEOTIDE SEQUENCE [LARGE SCALE GENOMIC DNA]</scope>
    <source>
        <strain evidence="3">657 / Type Ba4</strain>
        <plasmid evidence="3">pCLJ</plasmid>
    </source>
</reference>
<dbReference type="InterPro" id="IPR047693">
    <property type="entry name" value="RNA-guided_IscB-like"/>
</dbReference>
<feature type="domain" description="HNH nuclease" evidence="1">
    <location>
        <begin position="188"/>
        <end position="243"/>
    </location>
</feature>
<keyword evidence="2" id="KW-0614">Plasmid</keyword>
<evidence type="ECO:0000313" key="3">
    <source>
        <dbReference type="Proteomes" id="UP000002333"/>
    </source>
</evidence>